<dbReference type="InterPro" id="IPR044643">
    <property type="entry name" value="TrpF_fam"/>
</dbReference>
<evidence type="ECO:0000256" key="7">
    <source>
        <dbReference type="ARBA" id="ARBA00023141"/>
    </source>
</evidence>
<dbReference type="CDD" id="cd00405">
    <property type="entry name" value="PRAI"/>
    <property type="match status" value="1"/>
</dbReference>
<keyword evidence="8 9" id="KW-0413">Isomerase</keyword>
<accession>A0ABV8EQD5</accession>
<comment type="caution">
    <text evidence="11">The sequence shown here is derived from an EMBL/GenBank/DDBJ whole genome shotgun (WGS) entry which is preliminary data.</text>
</comment>
<dbReference type="InterPro" id="IPR011060">
    <property type="entry name" value="RibuloseP-bd_barrel"/>
</dbReference>
<comment type="similarity">
    <text evidence="9">Belongs to the TrpF family.</text>
</comment>
<dbReference type="InterPro" id="IPR001240">
    <property type="entry name" value="PRAI_dom"/>
</dbReference>
<evidence type="ECO:0000256" key="6">
    <source>
        <dbReference type="ARBA" id="ARBA00022822"/>
    </source>
</evidence>
<keyword evidence="12" id="KW-1185">Reference proteome</keyword>
<evidence type="ECO:0000256" key="8">
    <source>
        <dbReference type="ARBA" id="ARBA00023235"/>
    </source>
</evidence>
<gene>
    <name evidence="9" type="primary">trpF</name>
    <name evidence="11" type="ORF">ACFOUP_15945</name>
</gene>
<keyword evidence="6 9" id="KW-0822">Tryptophan biosynthesis</keyword>
<keyword evidence="5 9" id="KW-0028">Amino-acid biosynthesis</keyword>
<name>A0ABV8EQD5_9BACT</name>
<evidence type="ECO:0000256" key="4">
    <source>
        <dbReference type="ARBA" id="ARBA00022272"/>
    </source>
</evidence>
<comment type="catalytic activity">
    <reaction evidence="1 9">
        <text>N-(5-phospho-beta-D-ribosyl)anthranilate = 1-(2-carboxyphenylamino)-1-deoxy-D-ribulose 5-phosphate</text>
        <dbReference type="Rhea" id="RHEA:21540"/>
        <dbReference type="ChEBI" id="CHEBI:18277"/>
        <dbReference type="ChEBI" id="CHEBI:58613"/>
        <dbReference type="EC" id="5.3.1.24"/>
    </reaction>
</comment>
<feature type="domain" description="N-(5'phosphoribosyl) anthranilate isomerase (PRAI)" evidence="10">
    <location>
        <begin position="4"/>
        <end position="201"/>
    </location>
</feature>
<evidence type="ECO:0000259" key="10">
    <source>
        <dbReference type="Pfam" id="PF00697"/>
    </source>
</evidence>
<dbReference type="Pfam" id="PF00697">
    <property type="entry name" value="PRAI"/>
    <property type="match status" value="1"/>
</dbReference>
<dbReference type="InterPro" id="IPR013785">
    <property type="entry name" value="Aldolase_TIM"/>
</dbReference>
<dbReference type="PANTHER" id="PTHR42894:SF1">
    <property type="entry name" value="N-(5'-PHOSPHORIBOSYL)ANTHRANILATE ISOMERASE"/>
    <property type="match status" value="1"/>
</dbReference>
<evidence type="ECO:0000313" key="11">
    <source>
        <dbReference type="EMBL" id="MFC3977880.1"/>
    </source>
</evidence>
<dbReference type="Proteomes" id="UP001595766">
    <property type="component" value="Unassembled WGS sequence"/>
</dbReference>
<proteinExistence type="inferred from homology"/>
<evidence type="ECO:0000256" key="2">
    <source>
        <dbReference type="ARBA" id="ARBA00004664"/>
    </source>
</evidence>
<dbReference type="HAMAP" id="MF_00135">
    <property type="entry name" value="PRAI"/>
    <property type="match status" value="1"/>
</dbReference>
<organism evidence="11 12">
    <name type="scientific">Belliella kenyensis</name>
    <dbReference type="NCBI Taxonomy" id="1472724"/>
    <lineage>
        <taxon>Bacteria</taxon>
        <taxon>Pseudomonadati</taxon>
        <taxon>Bacteroidota</taxon>
        <taxon>Cytophagia</taxon>
        <taxon>Cytophagales</taxon>
        <taxon>Cyclobacteriaceae</taxon>
        <taxon>Belliella</taxon>
    </lineage>
</organism>
<dbReference type="PANTHER" id="PTHR42894">
    <property type="entry name" value="N-(5'-PHOSPHORIBOSYL)ANTHRANILATE ISOMERASE"/>
    <property type="match status" value="1"/>
</dbReference>
<protein>
    <recommendedName>
        <fullName evidence="4 9">N-(5'-phosphoribosyl)anthranilate isomerase</fullName>
        <shortName evidence="9">PRAI</shortName>
        <ecNumber evidence="3 9">5.3.1.24</ecNumber>
    </recommendedName>
</protein>
<evidence type="ECO:0000256" key="3">
    <source>
        <dbReference type="ARBA" id="ARBA00012572"/>
    </source>
</evidence>
<reference evidence="12" key="1">
    <citation type="journal article" date="2019" name="Int. J. Syst. Evol. Microbiol.">
        <title>The Global Catalogue of Microorganisms (GCM) 10K type strain sequencing project: providing services to taxonomists for standard genome sequencing and annotation.</title>
        <authorList>
            <consortium name="The Broad Institute Genomics Platform"/>
            <consortium name="The Broad Institute Genome Sequencing Center for Infectious Disease"/>
            <person name="Wu L."/>
            <person name="Ma J."/>
        </authorList>
    </citation>
    <scope>NUCLEOTIDE SEQUENCE [LARGE SCALE GENOMIC DNA]</scope>
    <source>
        <strain evidence="12">CECT 8551</strain>
    </source>
</reference>
<evidence type="ECO:0000256" key="5">
    <source>
        <dbReference type="ARBA" id="ARBA00022605"/>
    </source>
</evidence>
<dbReference type="EC" id="5.3.1.24" evidence="3 9"/>
<dbReference type="GO" id="GO:0016853">
    <property type="term" value="F:isomerase activity"/>
    <property type="evidence" value="ECO:0007669"/>
    <property type="project" value="UniProtKB-KW"/>
</dbReference>
<evidence type="ECO:0000313" key="12">
    <source>
        <dbReference type="Proteomes" id="UP001595766"/>
    </source>
</evidence>
<keyword evidence="7 9" id="KW-0057">Aromatic amino acid biosynthesis</keyword>
<comment type="pathway">
    <text evidence="2 9">Amino-acid biosynthesis; L-tryptophan biosynthesis; L-tryptophan from chorismate: step 3/5.</text>
</comment>
<evidence type="ECO:0000256" key="1">
    <source>
        <dbReference type="ARBA" id="ARBA00001164"/>
    </source>
</evidence>
<dbReference type="EMBL" id="JBHSAV010000059">
    <property type="protein sequence ID" value="MFC3977880.1"/>
    <property type="molecule type" value="Genomic_DNA"/>
</dbReference>
<evidence type="ECO:0000256" key="9">
    <source>
        <dbReference type="HAMAP-Rule" id="MF_00135"/>
    </source>
</evidence>
<dbReference type="RefSeq" id="WP_241294446.1">
    <property type="nucleotide sequence ID" value="NZ_JAKZGR010000007.1"/>
</dbReference>
<dbReference type="Gene3D" id="3.20.20.70">
    <property type="entry name" value="Aldolase class I"/>
    <property type="match status" value="1"/>
</dbReference>
<sequence length="208" mass="23902">MKLKVCGMRHLNNIQDLVTKVYPDWMGLIFYPKSSRYVPEELAESISQIQVRKVGVFVDSNFAEIKSRIKSFGLSTVQLHGGETVDFVKQIKEETGVEVFKVFSVKQQLDWSKMEDYVSNVDYFLFDTFTTAHGGSGKTFDWNLLKEYPFTKPFLLSGGLDNTHMERLLELHSQIPQMVGLDINSKYEVSPALKDIEKVYELKSRISN</sequence>
<dbReference type="SUPFAM" id="SSF51366">
    <property type="entry name" value="Ribulose-phoshate binding barrel"/>
    <property type="match status" value="1"/>
</dbReference>